<dbReference type="PRINTS" id="PR00111">
    <property type="entry name" value="ABHYDROLASE"/>
</dbReference>
<reference evidence="2" key="7">
    <citation type="journal article" date="2017" name="Sci. Rep.">
        <title>Genomic features, phylogenetic relationships, and comparative genomics of Elizabethkingia anophelis strain EM361-97 isolated in Taiwan.</title>
        <authorList>
            <person name="Lin J.N."/>
            <person name="Lai C.H."/>
            <person name="Yang C.H."/>
            <person name="Huang Y.H."/>
            <person name="Lin H.H."/>
        </authorList>
    </citation>
    <scope>NUCLEOTIDE SEQUENCE</scope>
</reference>
<accession>A0A455ZDA9</accession>
<protein>
    <submittedName>
        <fullName evidence="2">Putative hydrolase</fullName>
        <ecNumber evidence="2">3.3.2.9</ecNumber>
    </submittedName>
</protein>
<reference evidence="2" key="5">
    <citation type="journal article" date="2017" name="Genome Announc.">
        <title>Complete Circularized Genome Sequences of Four Strains of Elizabethkingia anophelis, Including Two Novel Strains Isolated from Wild-Caught Anopheles sinensis.</title>
        <authorList>
            <person name="Pei D."/>
            <person name="Nicholson A.C."/>
            <person name="Jiang J."/>
            <person name="Chen H."/>
            <person name="Whitney A.M."/>
            <person name="Villarma A."/>
            <person name="Bell M."/>
            <person name="Humrighouse B."/>
            <person name="Rowe L.A."/>
            <person name="Sheth M."/>
            <person name="Batra D."/>
            <person name="Juieng P."/>
            <person name="Loparev V.N."/>
            <person name="McQuiston J.R."/>
            <person name="Lan Y."/>
            <person name="Ma Y."/>
            <person name="Xu J."/>
        </authorList>
    </citation>
    <scope>NUCLEOTIDE SEQUENCE</scope>
</reference>
<reference evidence="2" key="6">
    <citation type="journal article" date="2017" name="Nat. Commun.">
        <title>Evolutionary dynamics and genomic features of the Elizabethkingia anophelis 2015 to 2016 Wisconsin outbreak strain.</title>
        <authorList>
            <person name="Perrin A."/>
            <person name="Larsonneur E."/>
            <person name="Nicholson A.C."/>
            <person name="Edwards D.J."/>
            <person name="Gundlach K.M."/>
            <person name="Whitney A.M."/>
            <person name="Gulvik C.A."/>
            <person name="Bell M.E."/>
            <person name="Rendueles O."/>
            <person name="Cury J."/>
            <person name="Hugon P."/>
            <person name="Clermont D."/>
            <person name="Enouf V."/>
            <person name="Loparev V."/>
            <person name="Juieng P."/>
            <person name="Monson T."/>
            <person name="Warshauer D."/>
            <person name="Elbadawi L.I."/>
            <person name="Walters M.S."/>
            <person name="Crist M.B."/>
            <person name="Noble-Wang J."/>
            <person name="Borlaug G."/>
            <person name="Rocha E.P.C."/>
            <person name="Criscuolo A."/>
            <person name="Touchon M."/>
            <person name="Davis J.P."/>
            <person name="Holt K.E."/>
            <person name="McQuiston J.R."/>
            <person name="Brisse S."/>
        </authorList>
    </citation>
    <scope>NUCLEOTIDE SEQUENCE</scope>
</reference>
<evidence type="ECO:0000313" key="2">
    <source>
        <dbReference type="EMBL" id="DAC74634.1"/>
    </source>
</evidence>
<keyword evidence="2" id="KW-0378">Hydrolase</keyword>
<dbReference type="GO" id="GO:0016020">
    <property type="term" value="C:membrane"/>
    <property type="evidence" value="ECO:0007669"/>
    <property type="project" value="TreeGrafter"/>
</dbReference>
<dbReference type="InterPro" id="IPR029058">
    <property type="entry name" value="AB_hydrolase_fold"/>
</dbReference>
<sequence>MDIKMKYLELEGRKFAYYSAGQKHNPAIVLLHGWPETSKIWGKIISALKVNYYVLAIDLPGLGESDGLDSYDTHTVASWIRKILTSLDISHFNLVSHDIGSWVASTYALKYPEDLISLVLIDAGIPGILPDSFFSFDNYKKSWHFYFHAVPDLPEFLIQGHVKEYITWFFNNKSYVKAAITEDDITYYAQLYQDRISEGLGYYRSYTESVKTNRSLLQKLSLPVLAIDGEFAVGDKMKDVAVALSDSPRFENVKDCGHFVPEEQPEALLNILLSFFRD</sequence>
<dbReference type="Gene3D" id="3.40.50.1820">
    <property type="entry name" value="alpha/beta hydrolase"/>
    <property type="match status" value="1"/>
</dbReference>
<reference evidence="2" key="2">
    <citation type="journal article" date="2014" name="PLoS ONE">
        <title>Insights from the genome annotation of Elizabethkingia anophelis from the malaria vector Anopheles gambiae.</title>
        <authorList>
            <person name="Kukutla P."/>
            <person name="Lindberg B.G."/>
            <person name="Pei D."/>
            <person name="Rayl M."/>
            <person name="Yu W."/>
            <person name="Steritz M."/>
            <person name="Faye I."/>
            <person name="Xu J."/>
        </authorList>
    </citation>
    <scope>NUCLEOTIDE SEQUENCE</scope>
</reference>
<name>A0A455ZDA9_9FLAO</name>
<dbReference type="PANTHER" id="PTHR43798">
    <property type="entry name" value="MONOACYLGLYCEROL LIPASE"/>
    <property type="match status" value="1"/>
</dbReference>
<dbReference type="PRINTS" id="PR00412">
    <property type="entry name" value="EPOXHYDRLASE"/>
</dbReference>
<feature type="domain" description="AB hydrolase-1" evidence="1">
    <location>
        <begin position="26"/>
        <end position="264"/>
    </location>
</feature>
<reference evidence="2" key="3">
    <citation type="journal article" date="2016" name="Genome Announc.">
        <title>Complete Genome Sequences of Four Strains from the 2015-2016 Elizabethkingia anophelis Outbreak.</title>
        <authorList>
            <person name="Nicholson A.C."/>
            <person name="Whitney A.M."/>
            <person name="Emery B.D."/>
            <person name="Bell M.E."/>
            <person name="Gartin J.T."/>
            <person name="Humrighouse B.W."/>
            <person name="Loparev V.N."/>
            <person name="Batra D."/>
            <person name="Sheth M."/>
            <person name="Rowe L.A."/>
            <person name="Juieng P."/>
            <person name="Knipe K."/>
            <person name="Gulvik C."/>
            <person name="McQuiston J.R."/>
        </authorList>
    </citation>
    <scope>NUCLEOTIDE SEQUENCE</scope>
</reference>
<dbReference type="GO" id="GO:0033961">
    <property type="term" value="F:cis-stilbene-oxide hydrolase activity"/>
    <property type="evidence" value="ECO:0007669"/>
    <property type="project" value="UniProtKB-EC"/>
</dbReference>
<reference evidence="2" key="4">
    <citation type="journal article" date="2016" name="Sci. Rep.">
        <title>Genomic epidemiology and global diversity of the emerging bacterial pathogen Elizabethkingia anophelis.</title>
        <authorList>
            <person name="Breurec S."/>
            <person name="Criscuolo A."/>
            <person name="Diancourt L."/>
            <person name="Rendueles O."/>
            <person name="Vandenbogaert M."/>
            <person name="Passet V."/>
            <person name="Caro V."/>
            <person name="Rocha E.P."/>
            <person name="Touchon M."/>
            <person name="Brisse S."/>
        </authorList>
    </citation>
    <scope>NUCLEOTIDE SEQUENCE</scope>
</reference>
<organism evidence="2">
    <name type="scientific">Elizabethkingia anophelis</name>
    <dbReference type="NCBI Taxonomy" id="1117645"/>
    <lineage>
        <taxon>Bacteria</taxon>
        <taxon>Pseudomonadati</taxon>
        <taxon>Bacteroidota</taxon>
        <taxon>Flavobacteriia</taxon>
        <taxon>Flavobacteriales</taxon>
        <taxon>Weeksellaceae</taxon>
        <taxon>Elizabethkingia</taxon>
    </lineage>
</organism>
<dbReference type="EMBL" id="BK010592">
    <property type="protein sequence ID" value="DAC74634.1"/>
    <property type="molecule type" value="Genomic_DNA"/>
</dbReference>
<dbReference type="EC" id="3.3.2.9" evidence="2"/>
<dbReference type="InterPro" id="IPR000639">
    <property type="entry name" value="Epox_hydrolase-like"/>
</dbReference>
<dbReference type="AlphaFoldDB" id="A0A455ZDA9"/>
<dbReference type="PANTHER" id="PTHR43798:SF33">
    <property type="entry name" value="HYDROLASE, PUTATIVE (AFU_ORTHOLOGUE AFUA_2G14860)-RELATED"/>
    <property type="match status" value="1"/>
</dbReference>
<dbReference type="InterPro" id="IPR050266">
    <property type="entry name" value="AB_hydrolase_sf"/>
</dbReference>
<reference evidence="2" key="8">
    <citation type="journal article" date="2018" name="J. ISSAAS">
        <title>In Silico Identification of Three Types of Integrative and Conjugative Elements (ICEs) in Elizabethkingia anophelis Strains Isolated from Around the World.</title>
        <authorList>
            <person name="Xu J."/>
            <person name="Pei D."/>
            <person name="Nicholson A."/>
            <person name="Lan Y."/>
            <person name="Xia Q."/>
        </authorList>
    </citation>
    <scope>NUCLEOTIDE SEQUENCE</scope>
</reference>
<dbReference type="InterPro" id="IPR000073">
    <property type="entry name" value="AB_hydrolase_1"/>
</dbReference>
<reference evidence="2" key="1">
    <citation type="journal article" date="2014" name="Genome Biol. Evol.">
        <title>Comparative genomic analysis of malaria mosquito vector-associated novel pathogen Elizabethkingia anophelis.</title>
        <authorList>
            <person name="Teo J."/>
            <person name="Tan S.Y."/>
            <person name="Liu Y."/>
            <person name="Tay M."/>
            <person name="Ding Y."/>
            <person name="Li Y."/>
            <person name="Kjelleberg S."/>
            <person name="Givskov M."/>
            <person name="Lin R.T."/>
            <person name="Yang L."/>
        </authorList>
    </citation>
    <scope>NUCLEOTIDE SEQUENCE</scope>
</reference>
<dbReference type="Pfam" id="PF00561">
    <property type="entry name" value="Abhydrolase_1"/>
    <property type="match status" value="1"/>
</dbReference>
<evidence type="ECO:0000259" key="1">
    <source>
        <dbReference type="Pfam" id="PF00561"/>
    </source>
</evidence>
<proteinExistence type="predicted"/>
<dbReference type="SUPFAM" id="SSF53474">
    <property type="entry name" value="alpha/beta-Hydrolases"/>
    <property type="match status" value="1"/>
</dbReference>